<dbReference type="Proteomes" id="UP000460317">
    <property type="component" value="Unassembled WGS sequence"/>
</dbReference>
<dbReference type="AlphaFoldDB" id="A0A7J5JS68"/>
<comment type="caution">
    <text evidence="2">The sequence shown here is derived from an EMBL/GenBank/DDBJ whole genome shotgun (WGS) entry which is preliminary data.</text>
</comment>
<evidence type="ECO:0000313" key="3">
    <source>
        <dbReference type="Proteomes" id="UP000460317"/>
    </source>
</evidence>
<accession>A0A7J5JS68</accession>
<sequence length="401" mass="45625">MPAWMEKIKDRLTEKEDLKSLFIELLPDNRVSTVMVVSYVPTDKDSFPVFMDLVARIAMDQKTVPDNLLLHFEGIPAKDIPFTSKLPVKDSEKALRFIVSHGGITKNNSVPLRKVAYLRACQKELTAENFQALDHSPGYKRFVAYEDAMEKVASGKQAKQFYTIVETEQGIRVFNDGLSGTRKFRECLQSTADNFYSGSLQDVESLNIYRIGTVSRRMLELSNGNQTSMPQAAMEILANYKPSVTFDMHPTGKNLDRFITANALELSARNWNIMTLQDIADRGYAHLPADESFVYKKDFLPVEKSIREIIRQKDLRRDYPFQQKMDELQNAAKSLAGTLLNRDGIRKDYQRTIQSVGVSKDIIQVQAAVKLHNKPESPRNNEKKKVKTKNASPKKQAKPKL</sequence>
<dbReference type="RefSeq" id="WP_130041471.1">
    <property type="nucleotide sequence ID" value="NZ_RCXW01000005.1"/>
</dbReference>
<feature type="region of interest" description="Disordered" evidence="1">
    <location>
        <begin position="370"/>
        <end position="401"/>
    </location>
</feature>
<dbReference type="EMBL" id="WCSB01000005">
    <property type="protein sequence ID" value="KAB4453608.1"/>
    <property type="molecule type" value="Genomic_DNA"/>
</dbReference>
<evidence type="ECO:0000313" key="2">
    <source>
        <dbReference type="EMBL" id="KAB4453608.1"/>
    </source>
</evidence>
<name>A0A7J5JS68_BACT4</name>
<dbReference type="Pfam" id="PF19513">
    <property type="entry name" value="DUF6047"/>
    <property type="match status" value="1"/>
</dbReference>
<organism evidence="2 3">
    <name type="scientific">Bacteroides thetaiotaomicron</name>
    <dbReference type="NCBI Taxonomy" id="818"/>
    <lineage>
        <taxon>Bacteria</taxon>
        <taxon>Pseudomonadati</taxon>
        <taxon>Bacteroidota</taxon>
        <taxon>Bacteroidia</taxon>
        <taxon>Bacteroidales</taxon>
        <taxon>Bacteroidaceae</taxon>
        <taxon>Bacteroides</taxon>
    </lineage>
</organism>
<reference evidence="2 3" key="1">
    <citation type="journal article" date="2019" name="Nat. Med.">
        <title>A library of human gut bacterial isolates paired with longitudinal multiomics data enables mechanistic microbiome research.</title>
        <authorList>
            <person name="Poyet M."/>
            <person name="Groussin M."/>
            <person name="Gibbons S.M."/>
            <person name="Avila-Pacheco J."/>
            <person name="Jiang X."/>
            <person name="Kearney S.M."/>
            <person name="Perrotta A.R."/>
            <person name="Berdy B."/>
            <person name="Zhao S."/>
            <person name="Lieberman T.D."/>
            <person name="Swanson P.K."/>
            <person name="Smith M."/>
            <person name="Roesemann S."/>
            <person name="Alexander J.E."/>
            <person name="Rich S.A."/>
            <person name="Livny J."/>
            <person name="Vlamakis H."/>
            <person name="Clish C."/>
            <person name="Bullock K."/>
            <person name="Deik A."/>
            <person name="Scott J."/>
            <person name="Pierce K.A."/>
            <person name="Xavier R.J."/>
            <person name="Alm E.J."/>
        </authorList>
    </citation>
    <scope>NUCLEOTIDE SEQUENCE [LARGE SCALE GENOMIC DNA]</scope>
    <source>
        <strain evidence="2 3">BIOML-A165</strain>
    </source>
</reference>
<proteinExistence type="predicted"/>
<gene>
    <name evidence="2" type="ORF">GAN93_07740</name>
</gene>
<protein>
    <submittedName>
        <fullName evidence="2">Uncharacterized protein</fullName>
    </submittedName>
</protein>
<feature type="compositionally biased region" description="Basic and acidic residues" evidence="1">
    <location>
        <begin position="373"/>
        <end position="383"/>
    </location>
</feature>
<evidence type="ECO:0000256" key="1">
    <source>
        <dbReference type="SAM" id="MobiDB-lite"/>
    </source>
</evidence>
<dbReference type="InterPro" id="IPR046110">
    <property type="entry name" value="DUF6047"/>
</dbReference>